<evidence type="ECO:0000256" key="1">
    <source>
        <dbReference type="ARBA" id="ARBA00022630"/>
    </source>
</evidence>
<dbReference type="InterPro" id="IPR013785">
    <property type="entry name" value="Aldolase_TIM"/>
</dbReference>
<dbReference type="CDD" id="cd02933">
    <property type="entry name" value="OYE_like_FMN"/>
    <property type="match status" value="1"/>
</dbReference>
<gene>
    <name evidence="4" type="ORF">FSARC_1419</name>
</gene>
<evidence type="ECO:0000313" key="4">
    <source>
        <dbReference type="EMBL" id="KAF4971914.1"/>
    </source>
</evidence>
<accession>A0A8H4XF79</accession>
<dbReference type="Gene3D" id="3.20.20.70">
    <property type="entry name" value="Aldolase class I"/>
    <property type="match status" value="1"/>
</dbReference>
<dbReference type="Gene3D" id="3.30.420.10">
    <property type="entry name" value="Ribonuclease H-like superfamily/Ribonuclease H"/>
    <property type="match status" value="1"/>
</dbReference>
<reference evidence="4" key="1">
    <citation type="journal article" date="2020" name="BMC Genomics">
        <title>Correction to: Identification and distribution of gene clusters required for synthesis of sphingolipid metabolism inhibitors in diverse species of the filamentous fungus Fusarium.</title>
        <authorList>
            <person name="Kim H.S."/>
            <person name="Lohmar J.M."/>
            <person name="Busman M."/>
            <person name="Brown D.W."/>
            <person name="Naumann T.A."/>
            <person name="Divon H.H."/>
            <person name="Lysoe E."/>
            <person name="Uhlig S."/>
            <person name="Proctor R.H."/>
        </authorList>
    </citation>
    <scope>NUCLEOTIDE SEQUENCE</scope>
    <source>
        <strain evidence="4">NRRL 20472</strain>
    </source>
</reference>
<comment type="caution">
    <text evidence="4">The sequence shown here is derived from an EMBL/GenBank/DDBJ whole genome shotgun (WGS) entry which is preliminary data.</text>
</comment>
<dbReference type="InterPro" id="IPR001155">
    <property type="entry name" value="OxRdtase_FMN_N"/>
</dbReference>
<evidence type="ECO:0000313" key="5">
    <source>
        <dbReference type="Proteomes" id="UP000622797"/>
    </source>
</evidence>
<name>A0A8H4XF79_9HYPO</name>
<dbReference type="GO" id="GO:0010181">
    <property type="term" value="F:FMN binding"/>
    <property type="evidence" value="ECO:0007669"/>
    <property type="project" value="InterPro"/>
</dbReference>
<dbReference type="Proteomes" id="UP000622797">
    <property type="component" value="Unassembled WGS sequence"/>
</dbReference>
<dbReference type="AlphaFoldDB" id="A0A8H4XF79"/>
<reference evidence="4" key="2">
    <citation type="submission" date="2020-05" db="EMBL/GenBank/DDBJ databases">
        <authorList>
            <person name="Kim H.-S."/>
            <person name="Proctor R.H."/>
            <person name="Brown D.W."/>
        </authorList>
    </citation>
    <scope>NUCLEOTIDE SEQUENCE</scope>
    <source>
        <strain evidence="4">NRRL 20472</strain>
    </source>
</reference>
<dbReference type="GO" id="GO:0016491">
    <property type="term" value="F:oxidoreductase activity"/>
    <property type="evidence" value="ECO:0007669"/>
    <property type="project" value="InterPro"/>
</dbReference>
<feature type="domain" description="NADH:flavin oxidoreductase/NADH oxidase N-terminal" evidence="3">
    <location>
        <begin position="8"/>
        <end position="345"/>
    </location>
</feature>
<dbReference type="PANTHER" id="PTHR22893:SF91">
    <property type="entry name" value="NADPH DEHYDROGENASE 2-RELATED"/>
    <property type="match status" value="1"/>
</dbReference>
<proteinExistence type="predicted"/>
<dbReference type="EMBL" id="JABEXW010000076">
    <property type="protein sequence ID" value="KAF4971914.1"/>
    <property type="molecule type" value="Genomic_DNA"/>
</dbReference>
<dbReference type="SUPFAM" id="SSF51395">
    <property type="entry name" value="FMN-linked oxidoreductases"/>
    <property type="match status" value="1"/>
</dbReference>
<dbReference type="GO" id="GO:0003676">
    <property type="term" value="F:nucleic acid binding"/>
    <property type="evidence" value="ECO:0007669"/>
    <property type="project" value="InterPro"/>
</dbReference>
<dbReference type="Pfam" id="PF00724">
    <property type="entry name" value="Oxidored_FMN"/>
    <property type="match status" value="1"/>
</dbReference>
<evidence type="ECO:0000259" key="3">
    <source>
        <dbReference type="Pfam" id="PF00724"/>
    </source>
</evidence>
<dbReference type="InterPro" id="IPR036397">
    <property type="entry name" value="RNaseH_sf"/>
</dbReference>
<keyword evidence="5" id="KW-1185">Reference proteome</keyword>
<keyword evidence="1" id="KW-0285">Flavoprotein</keyword>
<dbReference type="InterPro" id="IPR045247">
    <property type="entry name" value="Oye-like"/>
</dbReference>
<feature type="region of interest" description="Disordered" evidence="2">
    <location>
        <begin position="716"/>
        <end position="742"/>
    </location>
</feature>
<protein>
    <recommendedName>
        <fullName evidence="3">NADH:flavin oxidoreductase/NADH oxidase N-terminal domain-containing protein</fullName>
    </recommendedName>
</protein>
<sequence length="742" mass="81031">MAVEETAKLFAPVKVGDLELKHRVVLAPLTRRRADEATAVPPDYSVQYYAQRSSPGGLLISEGTFIAHEAGGMSRVPGLYSQEQIASWKAITDAVHAKGGHIFCQLWALGRVANPKIVPTVWSAGSKPFNVKGAALSEPPAKFTTLIESDIDRFVGYYRQAAINAIEAGFDGVELHGANGYLIDQFLQSNSNDRTDSYGGSIENRFRFPLKVLNAVSDAIGPERVGIRMSPFSRFQGMREADPLAVFVPWAKAIVKAQPSLAFIHAVEPRAEGASDTPEHLRKSDDTLAPIREVVNGAGIKLVVAGGFTPETAVKHAGETDDLVAFGRHFIPNPDLPARIQNGWPLTKYDRSLFYTPDVKGYTDILTRQHFTANTMAFIRETILKLYTKAQDILDRSERAWLAACEAWNEEPNPQATTITAEAQPAAPATATVPAPATALAPVPVAISKATNDAPENIVTVKEGETTANFRLGLSTEVFVKPSLKAHERAFAADVSSNASRLVLWTDASVANRHNSATGCALVFRNRLTWVRIAARRPKVKSTELAELQAIELALDYAAQVAQQTKQNTESLRVVELFTDSQAALIHLGQGPRPPKGKRKNRRQEEFATAVTTVYAVESKISTLEEAGVTMEFHWVPRNKFTGNILADTGAGLARLRMGPGFNKPDHVVIDFLPSDTREARDMSELERPGSVQKHGGRSCNGIRYDFQAAQGRVALESRRSQDRSQAGSIRISRTKDGARRT</sequence>
<dbReference type="PANTHER" id="PTHR22893">
    <property type="entry name" value="NADH OXIDOREDUCTASE-RELATED"/>
    <property type="match status" value="1"/>
</dbReference>
<organism evidence="4 5">
    <name type="scientific">Fusarium sarcochroum</name>
    <dbReference type="NCBI Taxonomy" id="1208366"/>
    <lineage>
        <taxon>Eukaryota</taxon>
        <taxon>Fungi</taxon>
        <taxon>Dikarya</taxon>
        <taxon>Ascomycota</taxon>
        <taxon>Pezizomycotina</taxon>
        <taxon>Sordariomycetes</taxon>
        <taxon>Hypocreomycetidae</taxon>
        <taxon>Hypocreales</taxon>
        <taxon>Nectriaceae</taxon>
        <taxon>Fusarium</taxon>
        <taxon>Fusarium lateritium species complex</taxon>
    </lineage>
</organism>
<dbReference type="SUPFAM" id="SSF53098">
    <property type="entry name" value="Ribonuclease H-like"/>
    <property type="match status" value="1"/>
</dbReference>
<evidence type="ECO:0000256" key="2">
    <source>
        <dbReference type="SAM" id="MobiDB-lite"/>
    </source>
</evidence>
<dbReference type="InterPro" id="IPR012337">
    <property type="entry name" value="RNaseH-like_sf"/>
</dbReference>
<dbReference type="OrthoDB" id="276546at2759"/>